<name>F6ZUS7_CIOIN</name>
<dbReference type="HOGENOM" id="CLU_835593_0_0_1"/>
<accession>F6ZUS7</accession>
<dbReference type="InParanoid" id="F6ZUS7"/>
<feature type="compositionally biased region" description="Basic residues" evidence="1">
    <location>
        <begin position="203"/>
        <end position="212"/>
    </location>
</feature>
<reference evidence="2" key="2">
    <citation type="journal article" date="2008" name="Genome Biol.">
        <title>Improved genome assembly and evidence-based global gene model set for the chordate Ciona intestinalis: new insight into intron and operon populations.</title>
        <authorList>
            <person name="Satou Y."/>
            <person name="Mineta K."/>
            <person name="Ogasawara M."/>
            <person name="Sasakura Y."/>
            <person name="Shoguchi E."/>
            <person name="Ueno K."/>
            <person name="Yamada L."/>
            <person name="Matsumoto J."/>
            <person name="Wasserscheid J."/>
            <person name="Dewar K."/>
            <person name="Wiley G.B."/>
            <person name="Macmil S.L."/>
            <person name="Roe B.A."/>
            <person name="Zeller R.W."/>
            <person name="Hastings K.E."/>
            <person name="Lemaire P."/>
            <person name="Lindquist E."/>
            <person name="Endo T."/>
            <person name="Hotta K."/>
            <person name="Inaba K."/>
        </authorList>
    </citation>
    <scope>NUCLEOTIDE SEQUENCE [LARGE SCALE GENOMIC DNA]</scope>
    <source>
        <strain evidence="2">wild type</strain>
    </source>
</reference>
<feature type="compositionally biased region" description="Basic and acidic residues" evidence="1">
    <location>
        <begin position="292"/>
        <end position="313"/>
    </location>
</feature>
<dbReference type="AlphaFoldDB" id="F6ZUS7"/>
<dbReference type="GeneTree" id="ENSGT00530000069172"/>
<proteinExistence type="predicted"/>
<dbReference type="EMBL" id="EAAA01002983">
    <property type="status" value="NOT_ANNOTATED_CDS"/>
    <property type="molecule type" value="Genomic_DNA"/>
</dbReference>
<dbReference type="OMA" id="NDPPQAY"/>
<reference evidence="2" key="3">
    <citation type="submission" date="2025-08" db="UniProtKB">
        <authorList>
            <consortium name="Ensembl"/>
        </authorList>
    </citation>
    <scope>IDENTIFICATION</scope>
</reference>
<evidence type="ECO:0000313" key="3">
    <source>
        <dbReference type="Proteomes" id="UP000008144"/>
    </source>
</evidence>
<feature type="compositionally biased region" description="Acidic residues" evidence="1">
    <location>
        <begin position="230"/>
        <end position="239"/>
    </location>
</feature>
<feature type="region of interest" description="Disordered" evidence="1">
    <location>
        <begin position="1"/>
        <end position="25"/>
    </location>
</feature>
<dbReference type="Proteomes" id="UP000008144">
    <property type="component" value="Chromosome 9"/>
</dbReference>
<protein>
    <submittedName>
        <fullName evidence="2">Uncharacterized protein</fullName>
    </submittedName>
</protein>
<reference evidence="2" key="4">
    <citation type="submission" date="2025-09" db="UniProtKB">
        <authorList>
            <consortium name="Ensembl"/>
        </authorList>
    </citation>
    <scope>IDENTIFICATION</scope>
</reference>
<feature type="compositionally biased region" description="Low complexity" evidence="1">
    <location>
        <begin position="164"/>
        <end position="181"/>
    </location>
</feature>
<keyword evidence="3" id="KW-1185">Reference proteome</keyword>
<evidence type="ECO:0000256" key="1">
    <source>
        <dbReference type="SAM" id="MobiDB-lite"/>
    </source>
</evidence>
<feature type="region of interest" description="Disordered" evidence="1">
    <location>
        <begin position="133"/>
        <end position="333"/>
    </location>
</feature>
<dbReference type="Ensembl" id="ENSCINT00000019561.3">
    <property type="protein sequence ID" value="ENSCINP00000019561.3"/>
    <property type="gene ID" value="ENSCING00000009623.3"/>
</dbReference>
<organism evidence="2 3">
    <name type="scientific">Ciona intestinalis</name>
    <name type="common">Transparent sea squirt</name>
    <name type="synonym">Ascidia intestinalis</name>
    <dbReference type="NCBI Taxonomy" id="7719"/>
    <lineage>
        <taxon>Eukaryota</taxon>
        <taxon>Metazoa</taxon>
        <taxon>Chordata</taxon>
        <taxon>Tunicata</taxon>
        <taxon>Ascidiacea</taxon>
        <taxon>Phlebobranchia</taxon>
        <taxon>Cionidae</taxon>
        <taxon>Ciona</taxon>
    </lineage>
</organism>
<evidence type="ECO:0000313" key="2">
    <source>
        <dbReference type="Ensembl" id="ENSCINP00000019561.3"/>
    </source>
</evidence>
<reference evidence="3" key="1">
    <citation type="journal article" date="2002" name="Science">
        <title>The draft genome of Ciona intestinalis: insights into chordate and vertebrate origins.</title>
        <authorList>
            <person name="Dehal P."/>
            <person name="Satou Y."/>
            <person name="Campbell R.K."/>
            <person name="Chapman J."/>
            <person name="Degnan B."/>
            <person name="De Tomaso A."/>
            <person name="Davidson B."/>
            <person name="Di Gregorio A."/>
            <person name="Gelpke M."/>
            <person name="Goodstein D.M."/>
            <person name="Harafuji N."/>
            <person name="Hastings K.E."/>
            <person name="Ho I."/>
            <person name="Hotta K."/>
            <person name="Huang W."/>
            <person name="Kawashima T."/>
            <person name="Lemaire P."/>
            <person name="Martinez D."/>
            <person name="Meinertzhagen I.A."/>
            <person name="Necula S."/>
            <person name="Nonaka M."/>
            <person name="Putnam N."/>
            <person name="Rash S."/>
            <person name="Saiga H."/>
            <person name="Satake M."/>
            <person name="Terry A."/>
            <person name="Yamada L."/>
            <person name="Wang H.G."/>
            <person name="Awazu S."/>
            <person name="Azumi K."/>
            <person name="Boore J."/>
            <person name="Branno M."/>
            <person name="Chin-Bow S."/>
            <person name="DeSantis R."/>
            <person name="Doyle S."/>
            <person name="Francino P."/>
            <person name="Keys D.N."/>
            <person name="Haga S."/>
            <person name="Hayashi H."/>
            <person name="Hino K."/>
            <person name="Imai K.S."/>
            <person name="Inaba K."/>
            <person name="Kano S."/>
            <person name="Kobayashi K."/>
            <person name="Kobayashi M."/>
            <person name="Lee B.I."/>
            <person name="Makabe K.W."/>
            <person name="Manohar C."/>
            <person name="Matassi G."/>
            <person name="Medina M."/>
            <person name="Mochizuki Y."/>
            <person name="Mount S."/>
            <person name="Morishita T."/>
            <person name="Miura S."/>
            <person name="Nakayama A."/>
            <person name="Nishizaka S."/>
            <person name="Nomoto H."/>
            <person name="Ohta F."/>
            <person name="Oishi K."/>
            <person name="Rigoutsos I."/>
            <person name="Sano M."/>
            <person name="Sasaki A."/>
            <person name="Sasakura Y."/>
            <person name="Shoguchi E."/>
            <person name="Shin-i T."/>
            <person name="Spagnuolo A."/>
            <person name="Stainier D."/>
            <person name="Suzuki M.M."/>
            <person name="Tassy O."/>
            <person name="Takatori N."/>
            <person name="Tokuoka M."/>
            <person name="Yagi K."/>
            <person name="Yoshizaki F."/>
            <person name="Wada S."/>
            <person name="Zhang C."/>
            <person name="Hyatt P.D."/>
            <person name="Larimer F."/>
            <person name="Detter C."/>
            <person name="Doggett N."/>
            <person name="Glavina T."/>
            <person name="Hawkins T."/>
            <person name="Richardson P."/>
            <person name="Lucas S."/>
            <person name="Kohara Y."/>
            <person name="Levine M."/>
            <person name="Satoh N."/>
            <person name="Rokhsar D.S."/>
        </authorList>
    </citation>
    <scope>NUCLEOTIDE SEQUENCE [LARGE SCALE GENOMIC DNA]</scope>
</reference>
<sequence length="333" mass="38293">MPETDRLAKLIEHRKQQEKKNDKLRIHRNKLENDRLVAQESYLDWNKKLREKEFTSAETEYMRKLERIYDRQLNIQDERKKIEEKKAIQKKEKKKKLETESMVHEVTEEERLRQLFGVKQEKAKFFMTKAKTLSGGYRDNDPPQAYYKRNGLVPPDRLVTPEMSAAAQASLGGGSRPPSSSNHLNKPTLPAETPFGVTEKRPASSKRRRPASRSRIESNISEVTAPLMSSDEESTDTAIEEVIRVQVNLRPSTAPGKRKKPRAIKESGMVTTVEEEEGRQRPSTAAAFVRFGEAEKIGEEEQRGLDSPEDKSPKSPGRRRQSLKAPNMLLFRR</sequence>